<keyword evidence="3" id="KW-0276">Fatty acid metabolism</keyword>
<keyword evidence="2 6" id="KW-0436">Ligase</keyword>
<dbReference type="InterPro" id="IPR045851">
    <property type="entry name" value="AMP-bd_C_sf"/>
</dbReference>
<dbReference type="PANTHER" id="PTHR43859">
    <property type="entry name" value="ACYL-ACTIVATING ENZYME"/>
    <property type="match status" value="1"/>
</dbReference>
<dbReference type="InterPro" id="IPR042099">
    <property type="entry name" value="ANL_N_sf"/>
</dbReference>
<dbReference type="GO" id="GO:0006631">
    <property type="term" value="P:fatty acid metabolic process"/>
    <property type="evidence" value="ECO:0007669"/>
    <property type="project" value="UniProtKB-KW"/>
</dbReference>
<reference evidence="6 7" key="1">
    <citation type="submission" date="2017-07" db="EMBL/GenBank/DDBJ databases">
        <title>Virgibacillus sp. LM2416.</title>
        <authorList>
            <person name="Tak E.J."/>
            <person name="Bae J.-W."/>
        </authorList>
    </citation>
    <scope>NUCLEOTIDE SEQUENCE [LARGE SCALE GENOMIC DNA]</scope>
    <source>
        <strain evidence="6 7">LM2416</strain>
    </source>
</reference>
<keyword evidence="4" id="KW-0443">Lipid metabolism</keyword>
<evidence type="ECO:0000259" key="5">
    <source>
        <dbReference type="Pfam" id="PF13193"/>
    </source>
</evidence>
<dbReference type="Gene3D" id="3.40.50.12780">
    <property type="entry name" value="N-terminal domain of ligase-like"/>
    <property type="match status" value="1"/>
</dbReference>
<proteinExistence type="inferred from homology"/>
<evidence type="ECO:0000256" key="2">
    <source>
        <dbReference type="ARBA" id="ARBA00022598"/>
    </source>
</evidence>
<evidence type="ECO:0000256" key="1">
    <source>
        <dbReference type="ARBA" id="ARBA00006432"/>
    </source>
</evidence>
<comment type="similarity">
    <text evidence="1">Belongs to the ATP-dependent AMP-binding enzyme family.</text>
</comment>
<sequence>MVSTTIRVVNDQGIDVQQDGKEIGEIIVKGPGVIGSDDEWLHTGDKGTIDGKGHVTIVDRKKDILLNGKDAISSIEVERVFHDHPAIQEAAIIVTPHKELGEVLHAIVVLKEAHLLTMEELFQYAKENLEEVKRPNEITFIDELPKTPSGKIQKLHLKELI</sequence>
<dbReference type="Proteomes" id="UP000198312">
    <property type="component" value="Chromosome"/>
</dbReference>
<evidence type="ECO:0000313" key="7">
    <source>
        <dbReference type="Proteomes" id="UP000198312"/>
    </source>
</evidence>
<dbReference type="Pfam" id="PF13193">
    <property type="entry name" value="AMP-binding_C"/>
    <property type="match status" value="1"/>
</dbReference>
<gene>
    <name evidence="6" type="ORF">CFK37_16820</name>
</gene>
<dbReference type="RefSeq" id="WP_089062960.1">
    <property type="nucleotide sequence ID" value="NZ_CP022315.1"/>
</dbReference>
<dbReference type="SUPFAM" id="SSF56801">
    <property type="entry name" value="Acetyl-CoA synthetase-like"/>
    <property type="match status" value="1"/>
</dbReference>
<name>A0A220U782_9BACI</name>
<organism evidence="6 7">
    <name type="scientific">Virgibacillus phasianinus</name>
    <dbReference type="NCBI Taxonomy" id="2017483"/>
    <lineage>
        <taxon>Bacteria</taxon>
        <taxon>Bacillati</taxon>
        <taxon>Bacillota</taxon>
        <taxon>Bacilli</taxon>
        <taxon>Bacillales</taxon>
        <taxon>Bacillaceae</taxon>
        <taxon>Virgibacillus</taxon>
    </lineage>
</organism>
<keyword evidence="7" id="KW-1185">Reference proteome</keyword>
<evidence type="ECO:0000256" key="3">
    <source>
        <dbReference type="ARBA" id="ARBA00022832"/>
    </source>
</evidence>
<dbReference type="GO" id="GO:0016874">
    <property type="term" value="F:ligase activity"/>
    <property type="evidence" value="ECO:0007669"/>
    <property type="project" value="UniProtKB-KW"/>
</dbReference>
<dbReference type="AlphaFoldDB" id="A0A220U782"/>
<protein>
    <submittedName>
        <fullName evidence="6">Long-chain-fatty-acid--CoA ligase</fullName>
    </submittedName>
</protein>
<evidence type="ECO:0000256" key="4">
    <source>
        <dbReference type="ARBA" id="ARBA00023098"/>
    </source>
</evidence>
<dbReference type="EMBL" id="CP022315">
    <property type="protein sequence ID" value="ASK63701.1"/>
    <property type="molecule type" value="Genomic_DNA"/>
</dbReference>
<dbReference type="OrthoDB" id="9803968at2"/>
<dbReference type="KEGG" id="vil:CFK37_16820"/>
<dbReference type="InterPro" id="IPR025110">
    <property type="entry name" value="AMP-bd_C"/>
</dbReference>
<accession>A0A220U782</accession>
<dbReference type="PANTHER" id="PTHR43859:SF4">
    <property type="entry name" value="BUTANOATE--COA LIGASE AAE1-RELATED"/>
    <property type="match status" value="1"/>
</dbReference>
<dbReference type="Gene3D" id="3.30.300.30">
    <property type="match status" value="1"/>
</dbReference>
<feature type="domain" description="AMP-binding enzyme C-terminal" evidence="5">
    <location>
        <begin position="76"/>
        <end position="151"/>
    </location>
</feature>
<evidence type="ECO:0000313" key="6">
    <source>
        <dbReference type="EMBL" id="ASK63701.1"/>
    </source>
</evidence>